<keyword evidence="4" id="KW-0560">Oxidoreductase</keyword>
<dbReference type="InterPro" id="IPR051178">
    <property type="entry name" value="TfdA_dioxygenase"/>
</dbReference>
<dbReference type="SUPFAM" id="SSF51197">
    <property type="entry name" value="Clavaminate synthase-like"/>
    <property type="match status" value="1"/>
</dbReference>
<keyword evidence="3" id="KW-0223">Dioxygenase</keyword>
<organism evidence="8">
    <name type="scientific">marine metagenome</name>
    <dbReference type="NCBI Taxonomy" id="408172"/>
    <lineage>
        <taxon>unclassified sequences</taxon>
        <taxon>metagenomes</taxon>
        <taxon>ecological metagenomes</taxon>
    </lineage>
</organism>
<keyword evidence="5" id="KW-0408">Iron</keyword>
<accession>A0A382B5B6</accession>
<proteinExistence type="inferred from homology"/>
<comment type="similarity">
    <text evidence="1">Belongs to the TfdA dioxygenase family.</text>
</comment>
<dbReference type="GO" id="GO:0046872">
    <property type="term" value="F:metal ion binding"/>
    <property type="evidence" value="ECO:0007669"/>
    <property type="project" value="UniProtKB-KW"/>
</dbReference>
<evidence type="ECO:0000256" key="4">
    <source>
        <dbReference type="ARBA" id="ARBA00023002"/>
    </source>
</evidence>
<evidence type="ECO:0000256" key="1">
    <source>
        <dbReference type="ARBA" id="ARBA00005896"/>
    </source>
</evidence>
<evidence type="ECO:0000313" key="8">
    <source>
        <dbReference type="EMBL" id="SVB08879.1"/>
    </source>
</evidence>
<dbReference type="GO" id="GO:0051213">
    <property type="term" value="F:dioxygenase activity"/>
    <property type="evidence" value="ECO:0007669"/>
    <property type="project" value="UniProtKB-KW"/>
</dbReference>
<name>A0A382B5B6_9ZZZZ</name>
<evidence type="ECO:0000256" key="2">
    <source>
        <dbReference type="ARBA" id="ARBA00022723"/>
    </source>
</evidence>
<reference evidence="8" key="1">
    <citation type="submission" date="2018-05" db="EMBL/GenBank/DDBJ databases">
        <authorList>
            <person name="Lanie J.A."/>
            <person name="Ng W.-L."/>
            <person name="Kazmierczak K.M."/>
            <person name="Andrzejewski T.M."/>
            <person name="Davidsen T.M."/>
            <person name="Wayne K.J."/>
            <person name="Tettelin H."/>
            <person name="Glass J.I."/>
            <person name="Rusch D."/>
            <person name="Podicherti R."/>
            <person name="Tsui H.-C.T."/>
            <person name="Winkler M.E."/>
        </authorList>
    </citation>
    <scope>NUCLEOTIDE SEQUENCE</scope>
</reference>
<dbReference type="EMBL" id="UINC01028242">
    <property type="protein sequence ID" value="SVB08879.1"/>
    <property type="molecule type" value="Genomic_DNA"/>
</dbReference>
<evidence type="ECO:0000256" key="5">
    <source>
        <dbReference type="ARBA" id="ARBA00023004"/>
    </source>
</evidence>
<dbReference type="PANTHER" id="PTHR43779">
    <property type="entry name" value="DIOXYGENASE RV0097-RELATED"/>
    <property type="match status" value="1"/>
</dbReference>
<gene>
    <name evidence="8" type="ORF">METZ01_LOCUS161733</name>
</gene>
<feature type="compositionally biased region" description="Basic and acidic residues" evidence="6">
    <location>
        <begin position="8"/>
        <end position="26"/>
    </location>
</feature>
<dbReference type="Pfam" id="PF02668">
    <property type="entry name" value="TauD"/>
    <property type="match status" value="1"/>
</dbReference>
<feature type="region of interest" description="Disordered" evidence="6">
    <location>
        <begin position="1"/>
        <end position="27"/>
    </location>
</feature>
<feature type="domain" description="TauD/TfdA-like" evidence="7">
    <location>
        <begin position="8"/>
        <end position="119"/>
    </location>
</feature>
<evidence type="ECO:0000256" key="6">
    <source>
        <dbReference type="SAM" id="MobiDB-lite"/>
    </source>
</evidence>
<sequence length="130" mass="15350">MHVMHSLDYSRSRNHAHEPLTEEQKRAVPPVEHPLVRTHPETGRRCIYLGDHAQNVVGMDYAAGQALVDEINDQLVKSERVYSHRWQPNEFMIWDNRCVMHRSRPFDTAHDRRVVRRCTVLGEVPWLFKT</sequence>
<dbReference type="InterPro" id="IPR042098">
    <property type="entry name" value="TauD-like_sf"/>
</dbReference>
<evidence type="ECO:0000256" key="3">
    <source>
        <dbReference type="ARBA" id="ARBA00022964"/>
    </source>
</evidence>
<dbReference type="InterPro" id="IPR003819">
    <property type="entry name" value="TauD/TfdA-like"/>
</dbReference>
<dbReference type="Gene3D" id="3.60.130.10">
    <property type="entry name" value="Clavaminate synthase-like"/>
    <property type="match status" value="1"/>
</dbReference>
<keyword evidence="2" id="KW-0479">Metal-binding</keyword>
<dbReference type="PANTHER" id="PTHR43779:SF3">
    <property type="entry name" value="(3R)-3-[(CARBOXYMETHYL)AMINO]FATTY ACID OXYGENASE_DECARBOXYLASE"/>
    <property type="match status" value="1"/>
</dbReference>
<evidence type="ECO:0000259" key="7">
    <source>
        <dbReference type="Pfam" id="PF02668"/>
    </source>
</evidence>
<protein>
    <recommendedName>
        <fullName evidence="7">TauD/TfdA-like domain-containing protein</fullName>
    </recommendedName>
</protein>
<dbReference type="AlphaFoldDB" id="A0A382B5B6"/>